<dbReference type="SMART" id="SM00248">
    <property type="entry name" value="ANK"/>
    <property type="match status" value="3"/>
</dbReference>
<accession>A0A917AJJ1</accession>
<name>A0A917AJJ1_9BACI</name>
<gene>
    <name evidence="4" type="ORF">GCM10007140_00090</name>
</gene>
<organism evidence="4 5">
    <name type="scientific">Priestia taiwanensis</name>
    <dbReference type="NCBI Taxonomy" id="1347902"/>
    <lineage>
        <taxon>Bacteria</taxon>
        <taxon>Bacillati</taxon>
        <taxon>Bacillota</taxon>
        <taxon>Bacilli</taxon>
        <taxon>Bacillales</taxon>
        <taxon>Bacillaceae</taxon>
        <taxon>Priestia</taxon>
    </lineage>
</organism>
<dbReference type="PANTHER" id="PTHR24189">
    <property type="entry name" value="MYOTROPHIN"/>
    <property type="match status" value="1"/>
</dbReference>
<dbReference type="InterPro" id="IPR036770">
    <property type="entry name" value="Ankyrin_rpt-contain_sf"/>
</dbReference>
<dbReference type="AlphaFoldDB" id="A0A917AJJ1"/>
<reference evidence="4" key="2">
    <citation type="submission" date="2020-09" db="EMBL/GenBank/DDBJ databases">
        <authorList>
            <person name="Sun Q."/>
            <person name="Zhou Y."/>
        </authorList>
    </citation>
    <scope>NUCLEOTIDE SEQUENCE</scope>
    <source>
        <strain evidence="4">CGMCC 1.12698</strain>
    </source>
</reference>
<sequence>MAAEKADVFTLARFGDYESFKKRFVLEEINNKDEFGGGLLHDAIAGENFDIALFLIESGFNVNMTDEDGNTALHLIGEHPNLEVARLILNRGGDLNIKDKYGNNALWVAVFNCKSRYYDLVELFMQYNPDTTSKNKAGRSPIDFAKQVGDDKLVEMLEK</sequence>
<evidence type="ECO:0000256" key="1">
    <source>
        <dbReference type="ARBA" id="ARBA00022737"/>
    </source>
</evidence>
<feature type="repeat" description="ANK" evidence="3">
    <location>
        <begin position="35"/>
        <end position="67"/>
    </location>
</feature>
<keyword evidence="1" id="KW-0677">Repeat</keyword>
<dbReference type="PROSITE" id="PS50088">
    <property type="entry name" value="ANK_REPEAT"/>
    <property type="match status" value="2"/>
</dbReference>
<feature type="repeat" description="ANK" evidence="3">
    <location>
        <begin position="68"/>
        <end position="100"/>
    </location>
</feature>
<dbReference type="SUPFAM" id="SSF48403">
    <property type="entry name" value="Ankyrin repeat"/>
    <property type="match status" value="1"/>
</dbReference>
<dbReference type="Proteomes" id="UP000605259">
    <property type="component" value="Unassembled WGS sequence"/>
</dbReference>
<dbReference type="EMBL" id="BMFK01000001">
    <property type="protein sequence ID" value="GGE53765.1"/>
    <property type="molecule type" value="Genomic_DNA"/>
</dbReference>
<dbReference type="RefSeq" id="WP_188386426.1">
    <property type="nucleotide sequence ID" value="NZ_BMFK01000001.1"/>
</dbReference>
<evidence type="ECO:0000313" key="4">
    <source>
        <dbReference type="EMBL" id="GGE53765.1"/>
    </source>
</evidence>
<keyword evidence="2 3" id="KW-0040">ANK repeat</keyword>
<protein>
    <recommendedName>
        <fullName evidence="6">Ankyrin repeat domain-containing protein</fullName>
    </recommendedName>
</protein>
<comment type="caution">
    <text evidence="4">The sequence shown here is derived from an EMBL/GenBank/DDBJ whole genome shotgun (WGS) entry which is preliminary data.</text>
</comment>
<dbReference type="Gene3D" id="1.25.40.20">
    <property type="entry name" value="Ankyrin repeat-containing domain"/>
    <property type="match status" value="1"/>
</dbReference>
<evidence type="ECO:0000313" key="5">
    <source>
        <dbReference type="Proteomes" id="UP000605259"/>
    </source>
</evidence>
<dbReference type="InterPro" id="IPR002110">
    <property type="entry name" value="Ankyrin_rpt"/>
</dbReference>
<dbReference type="InterPro" id="IPR050745">
    <property type="entry name" value="Multifunctional_regulatory"/>
</dbReference>
<keyword evidence="5" id="KW-1185">Reference proteome</keyword>
<proteinExistence type="predicted"/>
<reference evidence="4" key="1">
    <citation type="journal article" date="2014" name="Int. J. Syst. Evol. Microbiol.">
        <title>Complete genome sequence of Corynebacterium casei LMG S-19264T (=DSM 44701T), isolated from a smear-ripened cheese.</title>
        <authorList>
            <consortium name="US DOE Joint Genome Institute (JGI-PGF)"/>
            <person name="Walter F."/>
            <person name="Albersmeier A."/>
            <person name="Kalinowski J."/>
            <person name="Ruckert C."/>
        </authorList>
    </citation>
    <scope>NUCLEOTIDE SEQUENCE</scope>
    <source>
        <strain evidence="4">CGMCC 1.12698</strain>
    </source>
</reference>
<evidence type="ECO:0000256" key="2">
    <source>
        <dbReference type="ARBA" id="ARBA00023043"/>
    </source>
</evidence>
<dbReference type="PROSITE" id="PS50297">
    <property type="entry name" value="ANK_REP_REGION"/>
    <property type="match status" value="1"/>
</dbReference>
<evidence type="ECO:0000256" key="3">
    <source>
        <dbReference type="PROSITE-ProRule" id="PRU00023"/>
    </source>
</evidence>
<evidence type="ECO:0008006" key="6">
    <source>
        <dbReference type="Google" id="ProtNLM"/>
    </source>
</evidence>
<dbReference type="Pfam" id="PF12796">
    <property type="entry name" value="Ank_2"/>
    <property type="match status" value="1"/>
</dbReference>